<evidence type="ECO:0000256" key="1">
    <source>
        <dbReference type="ARBA" id="ARBA00022603"/>
    </source>
</evidence>
<dbReference type="InterPro" id="IPR001537">
    <property type="entry name" value="SpoU_MeTrfase"/>
</dbReference>
<keyword evidence="1" id="KW-0489">Methyltransferase</keyword>
<gene>
    <name evidence="4" type="ORF">ADUPG1_001691</name>
</gene>
<evidence type="ECO:0000313" key="4">
    <source>
        <dbReference type="EMBL" id="GKT30774.1"/>
    </source>
</evidence>
<keyword evidence="2" id="KW-0808">Transferase</keyword>
<dbReference type="Pfam" id="PF00588">
    <property type="entry name" value="SpoU_methylase"/>
    <property type="match status" value="1"/>
</dbReference>
<dbReference type="SUPFAM" id="SSF75217">
    <property type="entry name" value="alpha/beta knot"/>
    <property type="match status" value="1"/>
</dbReference>
<dbReference type="Proteomes" id="UP001057375">
    <property type="component" value="Unassembled WGS sequence"/>
</dbReference>
<proteinExistence type="predicted"/>
<dbReference type="PANTHER" id="PTHR46429:SF1">
    <property type="entry name" value="23S RRNA (GUANOSINE-2'-O-)-METHYLTRANSFERASE RLMB"/>
    <property type="match status" value="1"/>
</dbReference>
<dbReference type="InterPro" id="IPR004441">
    <property type="entry name" value="rRNA_MeTrfase_TrmH"/>
</dbReference>
<dbReference type="PANTHER" id="PTHR46429">
    <property type="entry name" value="23S RRNA (GUANOSINE-2'-O-)-METHYLTRANSFERASE RLMB"/>
    <property type="match status" value="1"/>
</dbReference>
<dbReference type="Gene3D" id="3.40.1280.10">
    <property type="match status" value="1"/>
</dbReference>
<protein>
    <submittedName>
        <fullName evidence="4">23S rRNA (Guanosine(2251)-2'-O)-methyltransferase RlmB</fullName>
    </submittedName>
</protein>
<evidence type="ECO:0000313" key="5">
    <source>
        <dbReference type="Proteomes" id="UP001057375"/>
    </source>
</evidence>
<organism evidence="4 5">
    <name type="scientific">Aduncisulcus paluster</name>
    <dbReference type="NCBI Taxonomy" id="2918883"/>
    <lineage>
        <taxon>Eukaryota</taxon>
        <taxon>Metamonada</taxon>
        <taxon>Carpediemonas-like organisms</taxon>
        <taxon>Aduncisulcus</taxon>
    </lineage>
</organism>
<dbReference type="InterPro" id="IPR029026">
    <property type="entry name" value="tRNA_m1G_MTases_N"/>
</dbReference>
<dbReference type="InterPro" id="IPR029028">
    <property type="entry name" value="Alpha/beta_knot_MTases"/>
</dbReference>
<evidence type="ECO:0000259" key="3">
    <source>
        <dbReference type="Pfam" id="PF00588"/>
    </source>
</evidence>
<name>A0ABQ5KH81_9EUKA</name>
<comment type="caution">
    <text evidence="4">The sequence shown here is derived from an EMBL/GenBank/DDBJ whole genome shotgun (WGS) entry which is preliminary data.</text>
</comment>
<sequence length="152" mass="16523">MKDVKKSDFIVVLDGLSDVGNIGAIVRSCYAMGVDSVIICGLKNFYAAPIVRTSSGAMLDMPIAISYNSYDLANELKQVGFSLVGADMEGYEVKDIQREKNQKTALFLGNEGDGLSNKLKKKLDLKVSINMENDFDSLNVSVAAGILIYELK</sequence>
<keyword evidence="5" id="KW-1185">Reference proteome</keyword>
<reference evidence="4" key="1">
    <citation type="submission" date="2022-03" db="EMBL/GenBank/DDBJ databases">
        <title>Draft genome sequence of Aduncisulcus paluster, a free-living microaerophilic Fornicata.</title>
        <authorList>
            <person name="Yuyama I."/>
            <person name="Kume K."/>
            <person name="Tamura T."/>
            <person name="Inagaki Y."/>
            <person name="Hashimoto T."/>
        </authorList>
    </citation>
    <scope>NUCLEOTIDE SEQUENCE</scope>
    <source>
        <strain evidence="4">NY0171</strain>
    </source>
</reference>
<dbReference type="CDD" id="cd18095">
    <property type="entry name" value="SpoU-like_rRNA-MTase"/>
    <property type="match status" value="1"/>
</dbReference>
<accession>A0ABQ5KH81</accession>
<evidence type="ECO:0000256" key="2">
    <source>
        <dbReference type="ARBA" id="ARBA00022679"/>
    </source>
</evidence>
<feature type="domain" description="tRNA/rRNA methyltransferase SpoU type" evidence="3">
    <location>
        <begin position="9"/>
        <end position="149"/>
    </location>
</feature>
<dbReference type="EMBL" id="BQXS01001556">
    <property type="protein sequence ID" value="GKT30774.1"/>
    <property type="molecule type" value="Genomic_DNA"/>
</dbReference>